<dbReference type="InterPro" id="IPR027417">
    <property type="entry name" value="P-loop_NTPase"/>
</dbReference>
<proteinExistence type="predicted"/>
<protein>
    <recommendedName>
        <fullName evidence="2">Helicase ATP-binding domain-containing protein</fullName>
    </recommendedName>
</protein>
<dbReference type="PANTHER" id="PTHR47396:SF1">
    <property type="entry name" value="ATP-DEPENDENT HELICASE IRC3-RELATED"/>
    <property type="match status" value="1"/>
</dbReference>
<comment type="caution">
    <text evidence="3">The sequence shown here is derived from an EMBL/GenBank/DDBJ whole genome shotgun (WGS) entry which is preliminary data.</text>
</comment>
<dbReference type="Proteomes" id="UP001600941">
    <property type="component" value="Unassembled WGS sequence"/>
</dbReference>
<reference evidence="3 4" key="1">
    <citation type="submission" date="2024-04" db="EMBL/GenBank/DDBJ databases">
        <title>Defined microbial consortia suppress multidrug-resistant proinflammatory Enterobacteriaceae via ecological control.</title>
        <authorList>
            <person name="Furuichi M."/>
            <person name="Kawaguchi T."/>
            <person name="Pust M."/>
            <person name="Yasuma K."/>
            <person name="Plichta D."/>
            <person name="Hasegawa N."/>
            <person name="Ohya T."/>
            <person name="Bhattarai S."/>
            <person name="Sasajima S."/>
            <person name="Aoto Y."/>
            <person name="Tuganbaev T."/>
            <person name="Yaginuma M."/>
            <person name="Ueda M."/>
            <person name="Okahashi N."/>
            <person name="Amafuji K."/>
            <person name="Kiridooshi Y."/>
            <person name="Sugita K."/>
            <person name="Strazar M."/>
            <person name="Skelly A."/>
            <person name="Suda W."/>
            <person name="Hattori M."/>
            <person name="Nakamoto N."/>
            <person name="Caballero S."/>
            <person name="Norman J."/>
            <person name="Olle B."/>
            <person name="Tanoue T."/>
            <person name="Arita M."/>
            <person name="Bucci V."/>
            <person name="Atarashi K."/>
            <person name="Xavier R."/>
            <person name="Honda K."/>
        </authorList>
    </citation>
    <scope>NUCLEOTIDE SEQUENCE [LARGE SCALE GENOMIC DNA]</scope>
    <source>
        <strain evidence="4">k34-0107-D12</strain>
    </source>
</reference>
<accession>A0ABQ0BUB1</accession>
<keyword evidence="1" id="KW-1133">Transmembrane helix</keyword>
<feature type="transmembrane region" description="Helical" evidence="1">
    <location>
        <begin position="690"/>
        <end position="714"/>
    </location>
</feature>
<dbReference type="InterPro" id="IPR006935">
    <property type="entry name" value="Helicase/UvrB_N"/>
</dbReference>
<dbReference type="EMBL" id="BAABZQ010000001">
    <property type="protein sequence ID" value="GAA6500128.1"/>
    <property type="molecule type" value="Genomic_DNA"/>
</dbReference>
<evidence type="ECO:0000313" key="3">
    <source>
        <dbReference type="EMBL" id="GAA6500128.1"/>
    </source>
</evidence>
<evidence type="ECO:0000256" key="1">
    <source>
        <dbReference type="SAM" id="Phobius"/>
    </source>
</evidence>
<dbReference type="InterPro" id="IPR050742">
    <property type="entry name" value="Helicase_Restrict-Modif_Enz"/>
</dbReference>
<gene>
    <name evidence="3" type="ORF">K340107D12_29440</name>
</gene>
<name>A0ABQ0BUB1_9FIRM</name>
<feature type="domain" description="Helicase ATP-binding" evidence="2">
    <location>
        <begin position="25"/>
        <end position="206"/>
    </location>
</feature>
<dbReference type="Pfam" id="PF04851">
    <property type="entry name" value="ResIII"/>
    <property type="match status" value="1"/>
</dbReference>
<dbReference type="PROSITE" id="PS51192">
    <property type="entry name" value="HELICASE_ATP_BIND_1"/>
    <property type="match status" value="1"/>
</dbReference>
<evidence type="ECO:0000313" key="4">
    <source>
        <dbReference type="Proteomes" id="UP001600941"/>
    </source>
</evidence>
<keyword evidence="1" id="KW-0472">Membrane</keyword>
<dbReference type="SUPFAM" id="SSF52540">
    <property type="entry name" value="P-loop containing nucleoside triphosphate hydrolases"/>
    <property type="match status" value="1"/>
</dbReference>
<keyword evidence="4" id="KW-1185">Reference proteome</keyword>
<dbReference type="RefSeq" id="WP_148393636.1">
    <property type="nucleotide sequence ID" value="NZ_BAABZQ010000001.1"/>
</dbReference>
<dbReference type="PANTHER" id="PTHR47396">
    <property type="entry name" value="TYPE I RESTRICTION ENZYME ECOKI R PROTEIN"/>
    <property type="match status" value="1"/>
</dbReference>
<dbReference type="SMART" id="SM00487">
    <property type="entry name" value="DEXDc"/>
    <property type="match status" value="1"/>
</dbReference>
<dbReference type="InterPro" id="IPR014001">
    <property type="entry name" value="Helicase_ATP-bd"/>
</dbReference>
<dbReference type="Gene3D" id="3.40.50.300">
    <property type="entry name" value="P-loop containing nucleotide triphosphate hydrolases"/>
    <property type="match status" value="2"/>
</dbReference>
<organism evidence="3 4">
    <name type="scientific">Blautia parvula</name>
    <dbReference type="NCBI Taxonomy" id="2877527"/>
    <lineage>
        <taxon>Bacteria</taxon>
        <taxon>Bacillati</taxon>
        <taxon>Bacillota</taxon>
        <taxon>Clostridia</taxon>
        <taxon>Lachnospirales</taxon>
        <taxon>Lachnospiraceae</taxon>
        <taxon>Blautia</taxon>
    </lineage>
</organism>
<feature type="transmembrane region" description="Helical" evidence="1">
    <location>
        <begin position="726"/>
        <end position="745"/>
    </location>
</feature>
<dbReference type="CDD" id="cd18785">
    <property type="entry name" value="SF2_C"/>
    <property type="match status" value="1"/>
</dbReference>
<evidence type="ECO:0000259" key="2">
    <source>
        <dbReference type="PROSITE" id="PS51192"/>
    </source>
</evidence>
<keyword evidence="1" id="KW-0812">Transmembrane</keyword>
<sequence>MNVYDNIFKFKGSWRSYQERVLKHADTYLQDGKIHIVAAPGSGKTTLGIELIRRLGCPALILSPRLVIREQWLERIREAFLTEDAEHGNILSNDLKSPGLVTSITYQTLYSGMNRYKGELQEEDTAGGSQSVDFSGFDLLEAVRTAGIRVICLDECHHLRSEWWAALEHFMHEMENAGVKVISLTATPPYDSTPSQWERYIQLCGPIDEEIIVPELVREGSLCPHQDYVYFNFPTGEEEEKVRDFRNQAESLLQSLMADREFLNIMASHQKMLDYDTYAETMLEEPPYVSAMLIFYTAARIPFDTRWKKLLGVRNFPEMDVHWMEILLQKLLFDDKDSFVCDAYYRETLTKQLKKQQFLVRQRVGLVFNSGIQKLLTNSLGKLESIKAVVKTEFRSMKSELRMLILTDYIRKEFKTIIGNPDAEVKSIGVVPIFEMLRREAAPDCRLGVLCGSMIILPVTALPCLEALLRGSTENCSMSAREFADREGNPTGYAQIDISGRTSDTTKWITQVFEAGYVQVLIGTKSLLGEGWDSPGINSLILASFVGSYILSNQMRGRAIRVMQGNPEKTSNIWHLVCIENQKEVRAMRRLGCDEEMLSEDFATLKRRMKGFIGVSYDGTSIEDGMERLDIIQGPFDRKRVLVINQKMEELAGNREGLRQKWKDAILMYDGMEVMDEVEVEQGRLKTKAVFFNIMGLVFLDVASMVIIQGIHIWGESAGKKDVFSLLLYLAAMLFLSIGMIFLVWKGIKYLTPLRYLQLIGNGVLKSLEYKGLILSAARVEASDLNGAFYEVYLKGGSVREKDIFSNCVEEFFGVVDNQRYLLYRRHAGVGMMKYFCVPEIFAKSREDALLFSECMKKTMGSYKLIYTRNPEGRKILIQARAHAYANRADRELQRLVTGRKRKVKSRLE</sequence>